<sequence>MTDAAVLPPLVVGTDLEGVKKAFRVPLAFASGMAVFCAISAVLSGAVVGATTGVGYGLVAGFIFLIVALYQGYLALRVAGKVAKRVSAGPVLTLDATGLTANTTQGLLVLPWETVSSVDVRTRGRHDIATFRIYEGVTRDSAGVQTTITPKMFPRLSTQGFSIGGAAIDVPMQTILDATAAFTGGRLVAR</sequence>
<gene>
    <name evidence="2" type="ORF">SAMN06296010_0878</name>
</gene>
<accession>A0A1X7IU86</accession>
<proteinExistence type="predicted"/>
<keyword evidence="3" id="KW-1185">Reference proteome</keyword>
<dbReference type="AlphaFoldDB" id="A0A1X7IU86"/>
<feature type="transmembrane region" description="Helical" evidence="1">
    <location>
        <begin position="54"/>
        <end position="76"/>
    </location>
</feature>
<organism evidence="2 3">
    <name type="scientific">Agreia pratensis</name>
    <dbReference type="NCBI Taxonomy" id="150121"/>
    <lineage>
        <taxon>Bacteria</taxon>
        <taxon>Bacillati</taxon>
        <taxon>Actinomycetota</taxon>
        <taxon>Actinomycetes</taxon>
        <taxon>Micrococcales</taxon>
        <taxon>Microbacteriaceae</taxon>
        <taxon>Agreia</taxon>
    </lineage>
</organism>
<evidence type="ECO:0000313" key="3">
    <source>
        <dbReference type="Proteomes" id="UP000193244"/>
    </source>
</evidence>
<keyword evidence="1" id="KW-0812">Transmembrane</keyword>
<name>A0A1X7IU86_9MICO</name>
<evidence type="ECO:0000256" key="1">
    <source>
        <dbReference type="SAM" id="Phobius"/>
    </source>
</evidence>
<dbReference type="RefSeq" id="WP_085483240.1">
    <property type="nucleotide sequence ID" value="NZ_FXAY01000001.1"/>
</dbReference>
<keyword evidence="1" id="KW-0472">Membrane</keyword>
<dbReference type="EMBL" id="FXAY01000001">
    <property type="protein sequence ID" value="SMG18618.1"/>
    <property type="molecule type" value="Genomic_DNA"/>
</dbReference>
<keyword evidence="1" id="KW-1133">Transmembrane helix</keyword>
<evidence type="ECO:0000313" key="2">
    <source>
        <dbReference type="EMBL" id="SMG18618.1"/>
    </source>
</evidence>
<dbReference type="OrthoDB" id="5108483at2"/>
<protein>
    <submittedName>
        <fullName evidence="2">Uncharacterized protein</fullName>
    </submittedName>
</protein>
<dbReference type="Proteomes" id="UP000193244">
    <property type="component" value="Unassembled WGS sequence"/>
</dbReference>
<feature type="transmembrane region" description="Helical" evidence="1">
    <location>
        <begin position="27"/>
        <end position="48"/>
    </location>
</feature>
<reference evidence="3" key="1">
    <citation type="submission" date="2017-04" db="EMBL/GenBank/DDBJ databases">
        <authorList>
            <person name="Varghese N."/>
            <person name="Submissions S."/>
        </authorList>
    </citation>
    <scope>NUCLEOTIDE SEQUENCE [LARGE SCALE GENOMIC DNA]</scope>
    <source>
        <strain evidence="3">VKM Ac-2510</strain>
    </source>
</reference>